<dbReference type="PROSITE" id="PS50053">
    <property type="entry name" value="UBIQUITIN_2"/>
    <property type="match status" value="1"/>
</dbReference>
<evidence type="ECO:0000256" key="3">
    <source>
        <dbReference type="ARBA" id="ARBA00012251"/>
    </source>
</evidence>
<keyword evidence="14" id="KW-1185">Reference proteome</keyword>
<dbReference type="GO" id="GO:0016567">
    <property type="term" value="P:protein ubiquitination"/>
    <property type="evidence" value="ECO:0007669"/>
    <property type="project" value="InterPro"/>
</dbReference>
<dbReference type="InterPro" id="IPR003977">
    <property type="entry name" value="Parkin"/>
</dbReference>
<dbReference type="InterPro" id="IPR000626">
    <property type="entry name" value="Ubiquitin-like_dom"/>
</dbReference>
<dbReference type="AlphaFoldDB" id="A0A183B710"/>
<keyword evidence="10" id="KW-0862">Zinc</keyword>
<evidence type="ECO:0000256" key="9">
    <source>
        <dbReference type="ARBA" id="ARBA00022786"/>
    </source>
</evidence>
<comment type="catalytic activity">
    <reaction evidence="1">
        <text>[E2 ubiquitin-conjugating enzyme]-S-ubiquitinyl-L-cysteine + [acceptor protein]-L-lysine = [E2 ubiquitin-conjugating enzyme]-L-cysteine + [acceptor protein]-N(6)-ubiquitinyl-L-lysine.</text>
        <dbReference type="EC" id="2.3.2.31"/>
    </reaction>
</comment>
<evidence type="ECO:0000256" key="7">
    <source>
        <dbReference type="ARBA" id="ARBA00022737"/>
    </source>
</evidence>
<keyword evidence="7" id="KW-0677">Repeat</keyword>
<dbReference type="SUPFAM" id="SSF54236">
    <property type="entry name" value="Ubiquitin-like"/>
    <property type="match status" value="1"/>
</dbReference>
<evidence type="ECO:0000256" key="4">
    <source>
        <dbReference type="ARBA" id="ARBA00022553"/>
    </source>
</evidence>
<dbReference type="GO" id="GO:0008270">
    <property type="term" value="F:zinc ion binding"/>
    <property type="evidence" value="ECO:0007669"/>
    <property type="project" value="UniProtKB-KW"/>
</dbReference>
<dbReference type="SUPFAM" id="SSF57850">
    <property type="entry name" value="RING/U-box"/>
    <property type="match status" value="1"/>
</dbReference>
<dbReference type="Pfam" id="PF00240">
    <property type="entry name" value="ubiquitin"/>
    <property type="match status" value="1"/>
</dbReference>
<evidence type="ECO:0000259" key="11">
    <source>
        <dbReference type="PROSITE" id="PS50053"/>
    </source>
</evidence>
<evidence type="ECO:0000313" key="15">
    <source>
        <dbReference type="WBParaSite" id="ECPE_0001503501-mRNA-1"/>
    </source>
</evidence>
<accession>A0A183B710</accession>
<dbReference type="GO" id="GO:0061630">
    <property type="term" value="F:ubiquitin protein ligase activity"/>
    <property type="evidence" value="ECO:0007669"/>
    <property type="project" value="UniProtKB-EC"/>
</dbReference>
<reference evidence="15" key="1">
    <citation type="submission" date="2016-06" db="UniProtKB">
        <authorList>
            <consortium name="WormBaseParasite"/>
        </authorList>
    </citation>
    <scope>IDENTIFICATION</scope>
</reference>
<dbReference type="PROSITE" id="PS51873">
    <property type="entry name" value="TRIAD"/>
    <property type="match status" value="1"/>
</dbReference>
<dbReference type="EMBL" id="UZAN01059169">
    <property type="protein sequence ID" value="VDP92266.1"/>
    <property type="molecule type" value="Genomic_DNA"/>
</dbReference>
<evidence type="ECO:0000256" key="6">
    <source>
        <dbReference type="ARBA" id="ARBA00022723"/>
    </source>
</evidence>
<gene>
    <name evidence="13" type="ORF">ECPE_LOCUS14994</name>
</gene>
<dbReference type="Pfam" id="PF17978">
    <property type="entry name" value="zf-RING_14"/>
    <property type="match status" value="1"/>
</dbReference>
<keyword evidence="6" id="KW-0479">Metal-binding</keyword>
<feature type="domain" description="Ubiquitin-like" evidence="11">
    <location>
        <begin position="4"/>
        <end position="78"/>
    </location>
</feature>
<evidence type="ECO:0000256" key="2">
    <source>
        <dbReference type="ARBA" id="ARBA00004906"/>
    </source>
</evidence>
<feature type="domain" description="RING-type" evidence="12">
    <location>
        <begin position="159"/>
        <end position="366"/>
    </location>
</feature>
<keyword evidence="5" id="KW-0808">Transferase</keyword>
<evidence type="ECO:0000256" key="5">
    <source>
        <dbReference type="ARBA" id="ARBA00022679"/>
    </source>
</evidence>
<evidence type="ECO:0000259" key="12">
    <source>
        <dbReference type="PROSITE" id="PS51873"/>
    </source>
</evidence>
<comment type="pathway">
    <text evidence="2">Protein modification; protein ubiquitination.</text>
</comment>
<dbReference type="WBParaSite" id="ECPE_0001503501-mRNA-1">
    <property type="protein sequence ID" value="ECPE_0001503501-mRNA-1"/>
    <property type="gene ID" value="ECPE_0001503501"/>
</dbReference>
<dbReference type="Gene3D" id="3.10.20.90">
    <property type="entry name" value="Phosphatidylinositol 3-kinase Catalytic Subunit, Chain A, domain 1"/>
    <property type="match status" value="1"/>
</dbReference>
<dbReference type="GO" id="GO:0005739">
    <property type="term" value="C:mitochondrion"/>
    <property type="evidence" value="ECO:0007669"/>
    <property type="project" value="InterPro"/>
</dbReference>
<dbReference type="PANTHER" id="PTHR11685">
    <property type="entry name" value="RBR FAMILY RING FINGER AND IBR DOMAIN-CONTAINING"/>
    <property type="match status" value="1"/>
</dbReference>
<dbReference type="InterPro" id="IPR031127">
    <property type="entry name" value="E3_UB_ligase_RBR"/>
</dbReference>
<name>A0A183B710_9TREM</name>
<dbReference type="InterPro" id="IPR054694">
    <property type="entry name" value="Parkin-like_IBR"/>
</dbReference>
<evidence type="ECO:0000256" key="8">
    <source>
        <dbReference type="ARBA" id="ARBA00022771"/>
    </source>
</evidence>
<dbReference type="Proteomes" id="UP000272942">
    <property type="component" value="Unassembled WGS sequence"/>
</dbReference>
<keyword evidence="8" id="KW-0863">Zinc-finger</keyword>
<dbReference type="GO" id="GO:0009893">
    <property type="term" value="P:positive regulation of metabolic process"/>
    <property type="evidence" value="ECO:0007669"/>
    <property type="project" value="UniProtKB-ARBA"/>
</dbReference>
<evidence type="ECO:0000256" key="1">
    <source>
        <dbReference type="ARBA" id="ARBA00001798"/>
    </source>
</evidence>
<dbReference type="EC" id="2.3.2.31" evidence="3"/>
<proteinExistence type="predicted"/>
<dbReference type="InterPro" id="IPR041170">
    <property type="entry name" value="Znf-RING_14"/>
</dbReference>
<organism evidence="15">
    <name type="scientific">Echinostoma caproni</name>
    <dbReference type="NCBI Taxonomy" id="27848"/>
    <lineage>
        <taxon>Eukaryota</taxon>
        <taxon>Metazoa</taxon>
        <taxon>Spiralia</taxon>
        <taxon>Lophotrochozoa</taxon>
        <taxon>Platyhelminthes</taxon>
        <taxon>Trematoda</taxon>
        <taxon>Digenea</taxon>
        <taxon>Plagiorchiida</taxon>
        <taxon>Echinostomata</taxon>
        <taxon>Echinostomatoidea</taxon>
        <taxon>Echinostomatidae</taxon>
        <taxon>Echinostoma</taxon>
    </lineage>
</organism>
<keyword evidence="4" id="KW-0597">Phosphoprotein</keyword>
<dbReference type="Pfam" id="PF22605">
    <property type="entry name" value="IBR_2"/>
    <property type="match status" value="1"/>
</dbReference>
<reference evidence="13 14" key="2">
    <citation type="submission" date="2018-11" db="EMBL/GenBank/DDBJ databases">
        <authorList>
            <consortium name="Pathogen Informatics"/>
        </authorList>
    </citation>
    <scope>NUCLEOTIDE SEQUENCE [LARGE SCALE GENOMIC DNA]</scope>
    <source>
        <strain evidence="13 14">Egypt</strain>
    </source>
</reference>
<protein>
    <recommendedName>
        <fullName evidence="3">RBR-type E3 ubiquitin transferase</fullName>
        <ecNumber evidence="3">2.3.2.31</ecNumber>
    </recommendedName>
</protein>
<dbReference type="Gene3D" id="1.20.120.1750">
    <property type="match status" value="1"/>
</dbReference>
<evidence type="ECO:0000256" key="10">
    <source>
        <dbReference type="ARBA" id="ARBA00022833"/>
    </source>
</evidence>
<sequence>MPSITITVKFGDSEHQFEIDTQWNILFLKQRVCQLFSLNAEECDLYIKSSRLDEYSKILNTEISDNSVVQVVLRGKKNRFFVYCYECSEVSCASLEWKCNICNKNGFVPSDASQPEHKVSGTCSSNRCESTSGTLNFHCIKSLEHCPVVYLQHVNRNLDCIPCIACLSEDCELIVTICDHKTHALCLPCFKTYATEYLEEGLFTLVDELGYTLGCPAGCPNAYVSDPHHFRLIGKDFYSRYKEFSVNRFMLTKDSAICPACGQRSAWVTCAIPVGCGKLFCPVCNWQYSDNATNPPSFGFYPIWRENRETIARICRPCPRCKTATEKAGGCNHMHCSRCGFDWCWICCDDWTGECQSLHCVLTRWYDVCYSPVISISISRLCLEV</sequence>
<dbReference type="PRINTS" id="PR01475">
    <property type="entry name" value="PARKIN"/>
</dbReference>
<evidence type="ECO:0000313" key="13">
    <source>
        <dbReference type="EMBL" id="VDP92266.1"/>
    </source>
</evidence>
<evidence type="ECO:0000313" key="14">
    <source>
        <dbReference type="Proteomes" id="UP000272942"/>
    </source>
</evidence>
<dbReference type="InterPro" id="IPR029071">
    <property type="entry name" value="Ubiquitin-like_domsf"/>
</dbReference>
<dbReference type="GO" id="GO:0005829">
    <property type="term" value="C:cytosol"/>
    <property type="evidence" value="ECO:0007669"/>
    <property type="project" value="InterPro"/>
</dbReference>
<dbReference type="OrthoDB" id="1431934at2759"/>
<keyword evidence="9" id="KW-0833">Ubl conjugation pathway</keyword>
<dbReference type="InterPro" id="IPR044066">
    <property type="entry name" value="TRIAD_supradom"/>
</dbReference>